<feature type="signal peptide" evidence="16">
    <location>
        <begin position="1"/>
        <end position="25"/>
    </location>
</feature>
<dbReference type="SUPFAM" id="SSF56784">
    <property type="entry name" value="HAD-like"/>
    <property type="match status" value="1"/>
</dbReference>
<dbReference type="Proteomes" id="UP000033352">
    <property type="component" value="Unassembled WGS sequence"/>
</dbReference>
<dbReference type="InterPro" id="IPR010025">
    <property type="entry name" value="HAD-SF_ppase_IIIB_AphA"/>
</dbReference>
<sequence>MRKITLALSAACLLFSLNSAVVARASAPTPLYTGTTAAILAEQAPIHWVSVAQIENSLMGRPPMAVGFDIDDTVLFSSPGFWRGKKMYSPDSEAYLKNPDFWEKMNNGWDEFSIPKEVARALIAMHVKRGDSIYFVTGRSQTKTETVSKTLQDDFMIPAANMNPVIFAGDKEGQNTKTQWLEKKNIKLFYGDSDNDITAAHDVGARGIRVLRASNSTYRPLPMAGKFGEEVIVNSEY</sequence>
<evidence type="ECO:0000256" key="8">
    <source>
        <dbReference type="ARBA" id="ARBA00022729"/>
    </source>
</evidence>
<gene>
    <name evidence="17" type="ORF">SS37_10835</name>
</gene>
<comment type="cofactor">
    <cofactor evidence="12 15">
        <name>Mg(2+)</name>
        <dbReference type="ChEBI" id="CHEBI:18420"/>
    </cofactor>
    <text evidence="12 15">Binds 1 Mg(2+) ion per subunit.</text>
</comment>
<evidence type="ECO:0000256" key="13">
    <source>
        <dbReference type="PIRSR" id="PIRSR017818-1"/>
    </source>
</evidence>
<dbReference type="RefSeq" id="WP_045285554.1">
    <property type="nucleotide sequence ID" value="NZ_JZYX01000019.1"/>
</dbReference>
<dbReference type="InterPro" id="IPR036412">
    <property type="entry name" value="HAD-like_sf"/>
</dbReference>
<keyword evidence="9 12" id="KW-0574">Periplasm</keyword>
<keyword evidence="8 16" id="KW-0732">Signal</keyword>
<evidence type="ECO:0000256" key="10">
    <source>
        <dbReference type="ARBA" id="ARBA00022801"/>
    </source>
</evidence>
<feature type="binding site" evidence="14">
    <location>
        <begin position="137"/>
        <end position="138"/>
    </location>
    <ligand>
        <name>substrate</name>
    </ligand>
</feature>
<dbReference type="GO" id="GO:0046872">
    <property type="term" value="F:metal ion binding"/>
    <property type="evidence" value="ECO:0007669"/>
    <property type="project" value="UniProtKB-KW"/>
</dbReference>
<evidence type="ECO:0000256" key="2">
    <source>
        <dbReference type="ARBA" id="ARBA00004418"/>
    </source>
</evidence>
<dbReference type="GO" id="GO:0030288">
    <property type="term" value="C:outer membrane-bounded periplasmic space"/>
    <property type="evidence" value="ECO:0007669"/>
    <property type="project" value="InterPro"/>
</dbReference>
<comment type="subunit">
    <text evidence="4 12">Homotetramer.</text>
</comment>
<comment type="subcellular location">
    <subcellularLocation>
        <location evidence="2 12">Periplasm</location>
    </subcellularLocation>
</comment>
<keyword evidence="10 12" id="KW-0378">Hydrolase</keyword>
<dbReference type="InterPro" id="IPR005519">
    <property type="entry name" value="Acid_phosphat_B-like"/>
</dbReference>
<evidence type="ECO:0000256" key="7">
    <source>
        <dbReference type="ARBA" id="ARBA00022723"/>
    </source>
</evidence>
<dbReference type="Pfam" id="PF03767">
    <property type="entry name" value="Acid_phosphat_B"/>
    <property type="match status" value="1"/>
</dbReference>
<accession>A0A0F1AZZ7</accession>
<keyword evidence="7 12" id="KW-0479">Metal-binding</keyword>
<dbReference type="CDD" id="cd07499">
    <property type="entry name" value="HAD_CBAP"/>
    <property type="match status" value="1"/>
</dbReference>
<keyword evidence="11 12" id="KW-0460">Magnesium</keyword>
<dbReference type="EC" id="3.1.3.2" evidence="5 12"/>
<feature type="binding site" evidence="15">
    <location>
        <position position="71"/>
    </location>
    <ligand>
        <name>Mg(2+)</name>
        <dbReference type="ChEBI" id="CHEBI:18420"/>
    </ligand>
</feature>
<evidence type="ECO:0000313" key="18">
    <source>
        <dbReference type="Proteomes" id="UP000033352"/>
    </source>
</evidence>
<name>A0A0F1AZZ7_9ENTR</name>
<evidence type="ECO:0000256" key="16">
    <source>
        <dbReference type="SAM" id="SignalP"/>
    </source>
</evidence>
<dbReference type="SFLD" id="SFLDS00003">
    <property type="entry name" value="Haloacid_Dehalogenase"/>
    <property type="match status" value="1"/>
</dbReference>
<evidence type="ECO:0000256" key="9">
    <source>
        <dbReference type="ARBA" id="ARBA00022764"/>
    </source>
</evidence>
<comment type="similarity">
    <text evidence="3 12">Belongs to the class B bacterial acid phosphatase family.</text>
</comment>
<dbReference type="GO" id="GO:0003993">
    <property type="term" value="F:acid phosphatase activity"/>
    <property type="evidence" value="ECO:0007669"/>
    <property type="project" value="UniProtKB-EC"/>
</dbReference>
<dbReference type="SFLD" id="SFLDG01127">
    <property type="entry name" value="C1.3:_Acid_Phosphatase_Like"/>
    <property type="match status" value="1"/>
</dbReference>
<proteinExistence type="inferred from homology"/>
<evidence type="ECO:0000256" key="14">
    <source>
        <dbReference type="PIRSR" id="PIRSR017818-2"/>
    </source>
</evidence>
<comment type="catalytic activity">
    <reaction evidence="1 12">
        <text>a phosphate monoester + H2O = an alcohol + phosphate</text>
        <dbReference type="Rhea" id="RHEA:15017"/>
        <dbReference type="ChEBI" id="CHEBI:15377"/>
        <dbReference type="ChEBI" id="CHEBI:30879"/>
        <dbReference type="ChEBI" id="CHEBI:43474"/>
        <dbReference type="ChEBI" id="CHEBI:67140"/>
        <dbReference type="EC" id="3.1.3.2"/>
    </reaction>
</comment>
<protein>
    <recommendedName>
        <fullName evidence="6 12">Class B acid phosphatase</fullName>
        <ecNumber evidence="5 12">3.1.3.2</ecNumber>
    </recommendedName>
</protein>
<dbReference type="PATRIC" id="fig|1619248.3.peg.1248"/>
<reference evidence="17 18" key="1">
    <citation type="submission" date="2015-03" db="EMBL/GenBank/DDBJ databases">
        <authorList>
            <person name="McCorrison J."/>
            <person name="Sanka R."/>
            <person name="Adams M."/>
            <person name="Brinkac L."/>
            <person name="Nierman W."/>
            <person name="Sutton G."/>
            <person name="Nelson K."/>
            <person name="Kiedrowski L."/>
            <person name="Guerrero D."/>
            <person name="Bonomo R."/>
        </authorList>
    </citation>
    <scope>NUCLEOTIDE SEQUENCE [LARGE SCALE GENOMIC DNA]</scope>
    <source>
        <strain evidence="17 18">35699</strain>
    </source>
</reference>
<evidence type="ECO:0000256" key="4">
    <source>
        <dbReference type="ARBA" id="ARBA00011881"/>
    </source>
</evidence>
<dbReference type="PIRSF" id="PIRSF017818">
    <property type="entry name" value="Acid_Ptase_B"/>
    <property type="match status" value="1"/>
</dbReference>
<feature type="binding site" evidence="15">
    <location>
        <position position="192"/>
    </location>
    <ligand>
        <name>Mg(2+)</name>
        <dbReference type="ChEBI" id="CHEBI:18420"/>
    </ligand>
</feature>
<evidence type="ECO:0000256" key="11">
    <source>
        <dbReference type="ARBA" id="ARBA00022842"/>
    </source>
</evidence>
<dbReference type="EMBL" id="JZYX01000019">
    <property type="protein sequence ID" value="KJN27283.1"/>
    <property type="molecule type" value="Genomic_DNA"/>
</dbReference>
<evidence type="ECO:0000256" key="12">
    <source>
        <dbReference type="PIRNR" id="PIRNR017818"/>
    </source>
</evidence>
<organism evidence="17 18">
    <name type="scientific">Enterobacter sichuanensis</name>
    <dbReference type="NCBI Taxonomy" id="2071710"/>
    <lineage>
        <taxon>Bacteria</taxon>
        <taxon>Pseudomonadati</taxon>
        <taxon>Pseudomonadota</taxon>
        <taxon>Gammaproteobacteria</taxon>
        <taxon>Enterobacterales</taxon>
        <taxon>Enterobacteriaceae</taxon>
        <taxon>Enterobacter</taxon>
        <taxon>Enterobacter cloacae complex</taxon>
    </lineage>
</organism>
<dbReference type="InterPro" id="IPR023214">
    <property type="entry name" value="HAD_sf"/>
</dbReference>
<evidence type="ECO:0000313" key="17">
    <source>
        <dbReference type="EMBL" id="KJN27283.1"/>
    </source>
</evidence>
<comment type="caution">
    <text evidence="17">The sequence shown here is derived from an EMBL/GenBank/DDBJ whole genome shotgun (WGS) entry which is preliminary data.</text>
</comment>
<feature type="binding site" evidence="15">
    <location>
        <position position="69"/>
    </location>
    <ligand>
        <name>Mg(2+)</name>
        <dbReference type="ChEBI" id="CHEBI:18420"/>
    </ligand>
</feature>
<dbReference type="Gene3D" id="3.40.50.1000">
    <property type="entry name" value="HAD superfamily/HAD-like"/>
    <property type="match status" value="1"/>
</dbReference>
<evidence type="ECO:0000256" key="5">
    <source>
        <dbReference type="ARBA" id="ARBA00012646"/>
    </source>
</evidence>
<feature type="chain" id="PRO_5002448846" description="Class B acid phosphatase" evidence="16">
    <location>
        <begin position="26"/>
        <end position="237"/>
    </location>
</feature>
<dbReference type="AlphaFoldDB" id="A0A0F1AZZ7"/>
<feature type="active site" description="Proton donor" evidence="13">
    <location>
        <position position="71"/>
    </location>
</feature>
<dbReference type="NCBIfam" id="TIGR01672">
    <property type="entry name" value="AphA"/>
    <property type="match status" value="1"/>
</dbReference>
<dbReference type="OrthoDB" id="2234478at2"/>
<evidence type="ECO:0000256" key="15">
    <source>
        <dbReference type="PIRSR" id="PIRSR017818-3"/>
    </source>
</evidence>
<feature type="active site" description="Nucleophile" evidence="13">
    <location>
        <position position="69"/>
    </location>
</feature>
<feature type="binding site" evidence="14">
    <location>
        <position position="177"/>
    </location>
    <ligand>
        <name>substrate</name>
    </ligand>
</feature>
<evidence type="ECO:0000256" key="3">
    <source>
        <dbReference type="ARBA" id="ARBA00007752"/>
    </source>
</evidence>
<evidence type="ECO:0000256" key="6">
    <source>
        <dbReference type="ARBA" id="ARBA00022113"/>
    </source>
</evidence>
<evidence type="ECO:0000256" key="1">
    <source>
        <dbReference type="ARBA" id="ARBA00000032"/>
    </source>
</evidence>